<evidence type="ECO:0000256" key="2">
    <source>
        <dbReference type="ARBA" id="ARBA00022614"/>
    </source>
</evidence>
<dbReference type="SUPFAM" id="SSF52058">
    <property type="entry name" value="L domain-like"/>
    <property type="match status" value="1"/>
</dbReference>
<gene>
    <name evidence="7" type="ORF">CTI12_AA065140</name>
</gene>
<dbReference type="OrthoDB" id="3794806at2759"/>
<keyword evidence="2" id="KW-0433">Leucine-rich repeat</keyword>
<keyword evidence="4" id="KW-0611">Plant defense</keyword>
<dbReference type="SUPFAM" id="SSF52540">
    <property type="entry name" value="P-loop containing nucleoside triphosphate hydrolases"/>
    <property type="match status" value="1"/>
</dbReference>
<dbReference type="AlphaFoldDB" id="A0A2U1PJP6"/>
<feature type="domain" description="Disease resistance R13L4/SHOC-2-like LRR" evidence="6">
    <location>
        <begin position="299"/>
        <end position="405"/>
    </location>
</feature>
<dbReference type="PANTHER" id="PTHR33463">
    <property type="entry name" value="NB-ARC DOMAIN-CONTAINING PROTEIN-RELATED"/>
    <property type="match status" value="1"/>
</dbReference>
<evidence type="ECO:0000259" key="5">
    <source>
        <dbReference type="Pfam" id="PF23247"/>
    </source>
</evidence>
<evidence type="ECO:0000313" key="8">
    <source>
        <dbReference type="Proteomes" id="UP000245207"/>
    </source>
</evidence>
<dbReference type="Pfam" id="PF13855">
    <property type="entry name" value="LRR_8"/>
    <property type="match status" value="1"/>
</dbReference>
<dbReference type="InterPro" id="IPR036388">
    <property type="entry name" value="WH-like_DNA-bd_sf"/>
</dbReference>
<dbReference type="InterPro" id="IPR050905">
    <property type="entry name" value="Plant_NBS-LRR"/>
</dbReference>
<evidence type="ECO:0000259" key="6">
    <source>
        <dbReference type="Pfam" id="PF23598"/>
    </source>
</evidence>
<dbReference type="GO" id="GO:0043531">
    <property type="term" value="F:ADP binding"/>
    <property type="evidence" value="ECO:0007669"/>
    <property type="project" value="InterPro"/>
</dbReference>
<dbReference type="InterPro" id="IPR042197">
    <property type="entry name" value="Apaf_helical"/>
</dbReference>
<keyword evidence="3" id="KW-0677">Repeat</keyword>
<dbReference type="GO" id="GO:0005524">
    <property type="term" value="F:ATP binding"/>
    <property type="evidence" value="ECO:0007669"/>
    <property type="project" value="UniProtKB-KW"/>
</dbReference>
<comment type="caution">
    <text evidence="7">The sequence shown here is derived from an EMBL/GenBank/DDBJ whole genome shotgun (WGS) entry which is preliminary data.</text>
</comment>
<keyword evidence="8" id="KW-1185">Reference proteome</keyword>
<reference evidence="7 8" key="1">
    <citation type="journal article" date="2018" name="Mol. Plant">
        <title>The genome of Artemisia annua provides insight into the evolution of Asteraceae family and artemisinin biosynthesis.</title>
        <authorList>
            <person name="Shen Q."/>
            <person name="Zhang L."/>
            <person name="Liao Z."/>
            <person name="Wang S."/>
            <person name="Yan T."/>
            <person name="Shi P."/>
            <person name="Liu M."/>
            <person name="Fu X."/>
            <person name="Pan Q."/>
            <person name="Wang Y."/>
            <person name="Lv Z."/>
            <person name="Lu X."/>
            <person name="Zhang F."/>
            <person name="Jiang W."/>
            <person name="Ma Y."/>
            <person name="Chen M."/>
            <person name="Hao X."/>
            <person name="Li L."/>
            <person name="Tang Y."/>
            <person name="Lv G."/>
            <person name="Zhou Y."/>
            <person name="Sun X."/>
            <person name="Brodelius P.E."/>
            <person name="Rose J.K.C."/>
            <person name="Tang K."/>
        </authorList>
    </citation>
    <scope>NUCLEOTIDE SEQUENCE [LARGE SCALE GENOMIC DNA]</scope>
    <source>
        <strain evidence="8">cv. Huhao1</strain>
        <tissue evidence="7">Leaf</tissue>
    </source>
</reference>
<comment type="similarity">
    <text evidence="1">Belongs to the disease resistance NB-LRR family.</text>
</comment>
<feature type="domain" description="Disease resistance protein At4g27190-like leucine-rich repeats" evidence="5">
    <location>
        <begin position="459"/>
        <end position="580"/>
    </location>
</feature>
<dbReference type="EMBL" id="PKPP01001065">
    <property type="protein sequence ID" value="PWA85984.1"/>
    <property type="molecule type" value="Genomic_DNA"/>
</dbReference>
<proteinExistence type="inferred from homology"/>
<protein>
    <submittedName>
        <fullName evidence="7">NB-ARC domains-containing protein</fullName>
    </submittedName>
</protein>
<dbReference type="STRING" id="35608.A0A2U1PJP6"/>
<evidence type="ECO:0000313" key="7">
    <source>
        <dbReference type="EMBL" id="PWA85984.1"/>
    </source>
</evidence>
<dbReference type="Gene3D" id="3.80.10.10">
    <property type="entry name" value="Ribonuclease Inhibitor"/>
    <property type="match status" value="1"/>
</dbReference>
<dbReference type="InterPro" id="IPR032675">
    <property type="entry name" value="LRR_dom_sf"/>
</dbReference>
<evidence type="ECO:0000256" key="1">
    <source>
        <dbReference type="ARBA" id="ARBA00008894"/>
    </source>
</evidence>
<dbReference type="InterPro" id="IPR057135">
    <property type="entry name" value="At4g27190-like_LRR"/>
</dbReference>
<evidence type="ECO:0000256" key="4">
    <source>
        <dbReference type="ARBA" id="ARBA00022821"/>
    </source>
</evidence>
<dbReference type="InterPro" id="IPR055414">
    <property type="entry name" value="LRR_R13L4/SHOC2-like"/>
</dbReference>
<dbReference type="Pfam" id="PF23247">
    <property type="entry name" value="LRR_RPS2"/>
    <property type="match status" value="1"/>
</dbReference>
<dbReference type="InterPro" id="IPR027417">
    <property type="entry name" value="P-loop_NTPase"/>
</dbReference>
<dbReference type="Gene3D" id="1.10.8.430">
    <property type="entry name" value="Helical domain of apoptotic protease-activating factors"/>
    <property type="match status" value="1"/>
</dbReference>
<dbReference type="InterPro" id="IPR001611">
    <property type="entry name" value="Leu-rich_rpt"/>
</dbReference>
<dbReference type="GO" id="GO:0006952">
    <property type="term" value="P:defense response"/>
    <property type="evidence" value="ECO:0007669"/>
    <property type="project" value="UniProtKB-KW"/>
</dbReference>
<accession>A0A2U1PJP6</accession>
<dbReference type="PROSITE" id="PS51450">
    <property type="entry name" value="LRR"/>
    <property type="match status" value="1"/>
</dbReference>
<organism evidence="7 8">
    <name type="scientific">Artemisia annua</name>
    <name type="common">Sweet wormwood</name>
    <dbReference type="NCBI Taxonomy" id="35608"/>
    <lineage>
        <taxon>Eukaryota</taxon>
        <taxon>Viridiplantae</taxon>
        <taxon>Streptophyta</taxon>
        <taxon>Embryophyta</taxon>
        <taxon>Tracheophyta</taxon>
        <taxon>Spermatophyta</taxon>
        <taxon>Magnoliopsida</taxon>
        <taxon>eudicotyledons</taxon>
        <taxon>Gunneridae</taxon>
        <taxon>Pentapetalae</taxon>
        <taxon>asterids</taxon>
        <taxon>campanulids</taxon>
        <taxon>Asterales</taxon>
        <taxon>Asteraceae</taxon>
        <taxon>Asteroideae</taxon>
        <taxon>Anthemideae</taxon>
        <taxon>Artemisiinae</taxon>
        <taxon>Artemisia</taxon>
    </lineage>
</organism>
<dbReference type="Proteomes" id="UP000245207">
    <property type="component" value="Unassembled WGS sequence"/>
</dbReference>
<evidence type="ECO:0000256" key="3">
    <source>
        <dbReference type="ARBA" id="ARBA00022737"/>
    </source>
</evidence>
<dbReference type="Pfam" id="PF23598">
    <property type="entry name" value="LRR_14"/>
    <property type="match status" value="1"/>
</dbReference>
<dbReference type="PRINTS" id="PR00364">
    <property type="entry name" value="DISEASERSIST"/>
</dbReference>
<dbReference type="Gene3D" id="1.10.10.10">
    <property type="entry name" value="Winged helix-like DNA-binding domain superfamily/Winged helix DNA-binding domain"/>
    <property type="match status" value="1"/>
</dbReference>
<dbReference type="PANTHER" id="PTHR33463:SF198">
    <property type="entry name" value="RPP4C3"/>
    <property type="match status" value="1"/>
</dbReference>
<name>A0A2U1PJP6_ARTAN</name>
<sequence length="721" mass="81775">MSQKNVSVEPLPEDEAWILFTNVVGEKVETNAEFNEIAKKIIGECGGLPLIIQVVGNALKNKSIEVWKAALDELRNHVTRDVTPEVKRAFNHVKLSYNYLESEEARSCFLLCSMFPEDANIQLESLAQFAMCLEKFDDLQSIEDARNRVQIAVNTLKSSFLLLDGDGKGTTKMHEVVRDMALLIASEGMKKIVVMAGKGLTQWDPRNATESYTGISLMRNKISKLPDHEFPFPHLDSFLIPNNELSTIPDKFIRGIKEIKVLDVNSNCISSVPQSFSLLTKLCMLDLSGNHDISEISILGELNNLQILILDSTEIEEIPEEIGQLTKLRSLSAQYCDLSRIAPGVISNLFCLEELAISWYGDASVIITSIEEISNLSFFTNLQLAVSDFDCISKKFHFENLQKFKVIVGTYLVEEQIPAISKYDRFLILNFIDNIPSMKPYSNLIKATDEIHSFCSCGLDKDIIPSLYSEGFDNFKRIHIEDSDVSCLVADVNWDEMKTMISSNDLVESKTKGKFFSKVEEVKLERMDAMEVLWNCPDEYISFHSLQHFEVNEGVLRRLFPVNVAKGLVNLQSLKLHDCGDSLKALISIRGDENDSDAETSNEERDEEEVCNTETKMDAHDVDFVFPRLTTIELDSLGGLKCFYNGASTIKYPSLKRISIRNCPNMKTWGYGVQDMPKMNFRHQGTSYNINDRMAMEREEGRWTIFKKVNKKRALKKRCYG</sequence>